<evidence type="ECO:0000256" key="3">
    <source>
        <dbReference type="ARBA" id="ARBA00022801"/>
    </source>
</evidence>
<dbReference type="GO" id="GO:0003676">
    <property type="term" value="F:nucleic acid binding"/>
    <property type="evidence" value="ECO:0007669"/>
    <property type="project" value="InterPro"/>
</dbReference>
<evidence type="ECO:0000313" key="10">
    <source>
        <dbReference type="EMBL" id="CAD5209317.1"/>
    </source>
</evidence>
<dbReference type="GO" id="GO:0003724">
    <property type="term" value="F:RNA helicase activity"/>
    <property type="evidence" value="ECO:0007669"/>
    <property type="project" value="UniProtKB-EC"/>
</dbReference>
<dbReference type="GO" id="GO:0005829">
    <property type="term" value="C:cytosol"/>
    <property type="evidence" value="ECO:0007669"/>
    <property type="project" value="TreeGrafter"/>
</dbReference>
<dbReference type="GO" id="GO:0005524">
    <property type="term" value="F:ATP binding"/>
    <property type="evidence" value="ECO:0007669"/>
    <property type="project" value="UniProtKB-KW"/>
</dbReference>
<evidence type="ECO:0000256" key="1">
    <source>
        <dbReference type="ARBA" id="ARBA00012552"/>
    </source>
</evidence>
<dbReference type="PANTHER" id="PTHR47959">
    <property type="entry name" value="ATP-DEPENDENT RNA HELICASE RHLE-RELATED"/>
    <property type="match status" value="1"/>
</dbReference>
<feature type="region of interest" description="Disordered" evidence="7">
    <location>
        <begin position="1"/>
        <end position="26"/>
    </location>
</feature>
<dbReference type="eggNOG" id="KOG0338">
    <property type="taxonomic scope" value="Eukaryota"/>
</dbReference>
<dbReference type="SMR" id="A0A1I7SDU9"/>
<dbReference type="PANTHER" id="PTHR47959:SF1">
    <property type="entry name" value="ATP-DEPENDENT RNA HELICASE DBPA"/>
    <property type="match status" value="1"/>
</dbReference>
<dbReference type="Proteomes" id="UP000659654">
    <property type="component" value="Unassembled WGS sequence"/>
</dbReference>
<evidence type="ECO:0000313" key="11">
    <source>
        <dbReference type="Proteomes" id="UP000095284"/>
    </source>
</evidence>
<keyword evidence="2" id="KW-0547">Nucleotide-binding</keyword>
<dbReference type="InterPro" id="IPR050079">
    <property type="entry name" value="DEAD_box_RNA_helicase"/>
</dbReference>
<feature type="short sequence motif" description="Q motif" evidence="6">
    <location>
        <begin position="152"/>
        <end position="180"/>
    </location>
</feature>
<dbReference type="PROSITE" id="PS51192">
    <property type="entry name" value="HELICASE_ATP_BIND_1"/>
    <property type="match status" value="1"/>
</dbReference>
<dbReference type="OrthoDB" id="1191041at2759"/>
<evidence type="ECO:0000256" key="7">
    <source>
        <dbReference type="SAM" id="MobiDB-lite"/>
    </source>
</evidence>
<reference evidence="13" key="1">
    <citation type="submission" date="2016-11" db="UniProtKB">
        <authorList>
            <consortium name="WormBaseParasite"/>
        </authorList>
    </citation>
    <scope>IDENTIFICATION</scope>
</reference>
<dbReference type="InterPro" id="IPR011545">
    <property type="entry name" value="DEAD/DEAH_box_helicase_dom"/>
</dbReference>
<gene>
    <name evidence="10" type="ORF">BXYJ_LOCUS1382</name>
</gene>
<evidence type="ECO:0000259" key="8">
    <source>
        <dbReference type="PROSITE" id="PS51192"/>
    </source>
</evidence>
<sequence>MTTLFPSPIDDDQEMEEVLSSEDDGDDAVKVRRKQKKGALTCGFKSDFVFVDDNMEEDVDHYDGIKPYLKKTVAISLQDKIDEERRRLQIADKVVLGGAAEDEETVVKEDGGLIQEMTETSDKIREKRVKGISQKNFFDEESESLTNVSDSLSFYDMKLSRQVLKAVMELGYSQPTPIQSACIPVALAGKDICACSATGTGKTAAFMLPILERLLYKSKGQRSTTRVLVLVPTRELAIQVFQVSRKLAKFTNVEICLCAGGLTLFE</sequence>
<feature type="domain" description="Helicase ATP-binding" evidence="8">
    <location>
        <begin position="183"/>
        <end position="266"/>
    </location>
</feature>
<dbReference type="Proteomes" id="UP000095284">
    <property type="component" value="Unplaced"/>
</dbReference>
<keyword evidence="12" id="KW-1185">Reference proteome</keyword>
<dbReference type="EC" id="3.6.4.13" evidence="1"/>
<evidence type="ECO:0000259" key="9">
    <source>
        <dbReference type="PROSITE" id="PS51195"/>
    </source>
</evidence>
<organism evidence="11 13">
    <name type="scientific">Bursaphelenchus xylophilus</name>
    <name type="common">Pinewood nematode worm</name>
    <name type="synonym">Aphelenchoides xylophilus</name>
    <dbReference type="NCBI Taxonomy" id="6326"/>
    <lineage>
        <taxon>Eukaryota</taxon>
        <taxon>Metazoa</taxon>
        <taxon>Ecdysozoa</taxon>
        <taxon>Nematoda</taxon>
        <taxon>Chromadorea</taxon>
        <taxon>Rhabditida</taxon>
        <taxon>Tylenchina</taxon>
        <taxon>Tylenchomorpha</taxon>
        <taxon>Aphelenchoidea</taxon>
        <taxon>Aphelenchoididae</taxon>
        <taxon>Bursaphelenchus</taxon>
    </lineage>
</organism>
<evidence type="ECO:0000313" key="13">
    <source>
        <dbReference type="WBParaSite" id="BXY_1120700.1"/>
    </source>
</evidence>
<dbReference type="Gene3D" id="3.40.50.300">
    <property type="entry name" value="P-loop containing nucleotide triphosphate hydrolases"/>
    <property type="match status" value="1"/>
</dbReference>
<evidence type="ECO:0000256" key="5">
    <source>
        <dbReference type="ARBA" id="ARBA00022840"/>
    </source>
</evidence>
<reference evidence="10" key="2">
    <citation type="submission" date="2020-09" db="EMBL/GenBank/DDBJ databases">
        <authorList>
            <person name="Kikuchi T."/>
        </authorList>
    </citation>
    <scope>NUCLEOTIDE SEQUENCE</scope>
    <source>
        <strain evidence="10">Ka4C1</strain>
    </source>
</reference>
<dbReference type="PROSITE" id="PS51195">
    <property type="entry name" value="Q_MOTIF"/>
    <property type="match status" value="1"/>
</dbReference>
<dbReference type="Pfam" id="PF00270">
    <property type="entry name" value="DEAD"/>
    <property type="match status" value="1"/>
</dbReference>
<dbReference type="GO" id="GO:0016787">
    <property type="term" value="F:hydrolase activity"/>
    <property type="evidence" value="ECO:0007669"/>
    <property type="project" value="UniProtKB-KW"/>
</dbReference>
<dbReference type="EMBL" id="CAJFDI010000001">
    <property type="protein sequence ID" value="CAD5209317.1"/>
    <property type="molecule type" value="Genomic_DNA"/>
</dbReference>
<dbReference type="EMBL" id="CAJFCV020000001">
    <property type="protein sequence ID" value="CAG9084253.1"/>
    <property type="molecule type" value="Genomic_DNA"/>
</dbReference>
<accession>A0A1I7SDU9</accession>
<dbReference type="WBParaSite" id="BXY_1120700.1">
    <property type="protein sequence ID" value="BXY_1120700.1"/>
    <property type="gene ID" value="BXY_1120700"/>
</dbReference>
<dbReference type="InterPro" id="IPR014001">
    <property type="entry name" value="Helicase_ATP-bd"/>
</dbReference>
<dbReference type="Proteomes" id="UP000582659">
    <property type="component" value="Unassembled WGS sequence"/>
</dbReference>
<name>A0A1I7SDU9_BURXY</name>
<dbReference type="InterPro" id="IPR014014">
    <property type="entry name" value="RNA_helicase_DEAD_Q_motif"/>
</dbReference>
<keyword evidence="4" id="KW-0347">Helicase</keyword>
<evidence type="ECO:0000313" key="12">
    <source>
        <dbReference type="Proteomes" id="UP000659654"/>
    </source>
</evidence>
<proteinExistence type="predicted"/>
<evidence type="ECO:0000256" key="6">
    <source>
        <dbReference type="PROSITE-ProRule" id="PRU00552"/>
    </source>
</evidence>
<keyword evidence="3" id="KW-0378">Hydrolase</keyword>
<feature type="domain" description="DEAD-box RNA helicase Q" evidence="9">
    <location>
        <begin position="152"/>
        <end position="180"/>
    </location>
</feature>
<evidence type="ECO:0000256" key="2">
    <source>
        <dbReference type="ARBA" id="ARBA00022741"/>
    </source>
</evidence>
<keyword evidence="5" id="KW-0067">ATP-binding</keyword>
<dbReference type="AlphaFoldDB" id="A0A1I7SDU9"/>
<dbReference type="InterPro" id="IPR027417">
    <property type="entry name" value="P-loop_NTPase"/>
</dbReference>
<dbReference type="SUPFAM" id="SSF52540">
    <property type="entry name" value="P-loop containing nucleoside triphosphate hydrolases"/>
    <property type="match status" value="1"/>
</dbReference>
<feature type="compositionally biased region" description="Acidic residues" evidence="7">
    <location>
        <begin position="9"/>
        <end position="26"/>
    </location>
</feature>
<protein>
    <recommendedName>
        <fullName evidence="1">RNA helicase</fullName>
        <ecNumber evidence="1">3.6.4.13</ecNumber>
    </recommendedName>
</protein>
<evidence type="ECO:0000256" key="4">
    <source>
        <dbReference type="ARBA" id="ARBA00022806"/>
    </source>
</evidence>